<dbReference type="PANTHER" id="PTHR30006">
    <property type="entry name" value="THIAMINE-BINDING PERIPLASMIC PROTEIN-RELATED"/>
    <property type="match status" value="1"/>
</dbReference>
<evidence type="ECO:0000313" key="7">
    <source>
        <dbReference type="EMBL" id="UOE17947.1"/>
    </source>
</evidence>
<reference evidence="7" key="1">
    <citation type="submission" date="2020-10" db="EMBL/GenBank/DDBJ databases">
        <title>De novo genome project of the cellulose decomposer Thermobifida halotolerans type strain.</title>
        <authorList>
            <person name="Nagy I."/>
            <person name="Horvath B."/>
            <person name="Kukolya J."/>
            <person name="Nagy I."/>
            <person name="Orsini M."/>
        </authorList>
    </citation>
    <scope>NUCLEOTIDE SEQUENCE</scope>
    <source>
        <strain evidence="7">DSM 44931</strain>
    </source>
</reference>
<gene>
    <name evidence="7" type="ORF">NI17_013860</name>
</gene>
<dbReference type="AlphaFoldDB" id="A0AA97LTU2"/>
<dbReference type="KEGG" id="thao:NI17_013860"/>
<dbReference type="PROSITE" id="PS51257">
    <property type="entry name" value="PROKAR_LIPOPROTEIN"/>
    <property type="match status" value="1"/>
</dbReference>
<dbReference type="Proteomes" id="UP000265719">
    <property type="component" value="Chromosome"/>
</dbReference>
<evidence type="ECO:0000256" key="2">
    <source>
        <dbReference type="ARBA" id="ARBA00022448"/>
    </source>
</evidence>
<organism evidence="7 8">
    <name type="scientific">Thermobifida halotolerans</name>
    <dbReference type="NCBI Taxonomy" id="483545"/>
    <lineage>
        <taxon>Bacteria</taxon>
        <taxon>Bacillati</taxon>
        <taxon>Actinomycetota</taxon>
        <taxon>Actinomycetes</taxon>
        <taxon>Streptosporangiales</taxon>
        <taxon>Nocardiopsidaceae</taxon>
        <taxon>Thermobifida</taxon>
    </lineage>
</organism>
<dbReference type="InterPro" id="IPR006059">
    <property type="entry name" value="SBP"/>
</dbReference>
<dbReference type="Gene3D" id="3.40.190.10">
    <property type="entry name" value="Periplasmic binding protein-like II"/>
    <property type="match status" value="2"/>
</dbReference>
<dbReference type="PANTHER" id="PTHR30006:SF3">
    <property type="entry name" value="THIAMINE-BINDING PERIPLASMIC PROTEIN"/>
    <property type="match status" value="1"/>
</dbReference>
<name>A0AA97LTU2_9ACTN</name>
<protein>
    <submittedName>
        <fullName evidence="7">Polyamine ABC transporter substrate-binding protein</fullName>
    </submittedName>
</protein>
<proteinExistence type="predicted"/>
<feature type="signal peptide" evidence="6">
    <location>
        <begin position="1"/>
        <end position="18"/>
    </location>
</feature>
<dbReference type="EMBL" id="CP063196">
    <property type="protein sequence ID" value="UOE17947.1"/>
    <property type="molecule type" value="Genomic_DNA"/>
</dbReference>
<keyword evidence="3 6" id="KW-0732">Signal</keyword>
<evidence type="ECO:0000256" key="5">
    <source>
        <dbReference type="SAM" id="MobiDB-lite"/>
    </source>
</evidence>
<accession>A0AA97LTU2</accession>
<dbReference type="GO" id="GO:0030976">
    <property type="term" value="F:thiamine pyrophosphate binding"/>
    <property type="evidence" value="ECO:0007669"/>
    <property type="project" value="TreeGrafter"/>
</dbReference>
<dbReference type="GO" id="GO:0030288">
    <property type="term" value="C:outer membrane-bounded periplasmic space"/>
    <property type="evidence" value="ECO:0007669"/>
    <property type="project" value="TreeGrafter"/>
</dbReference>
<feature type="chain" id="PRO_5041663505" evidence="6">
    <location>
        <begin position="19"/>
        <end position="347"/>
    </location>
</feature>
<evidence type="ECO:0000256" key="1">
    <source>
        <dbReference type="ARBA" id="ARBA00004418"/>
    </source>
</evidence>
<evidence type="ECO:0000313" key="8">
    <source>
        <dbReference type="Proteomes" id="UP000265719"/>
    </source>
</evidence>
<feature type="compositionally biased region" description="Polar residues" evidence="5">
    <location>
        <begin position="306"/>
        <end position="316"/>
    </location>
</feature>
<keyword evidence="2" id="KW-0813">Transport</keyword>
<dbReference type="CDD" id="cd13589">
    <property type="entry name" value="PBP2_polyamine_RpCGA009"/>
    <property type="match status" value="1"/>
</dbReference>
<evidence type="ECO:0000256" key="3">
    <source>
        <dbReference type="ARBA" id="ARBA00022729"/>
    </source>
</evidence>
<dbReference type="RefSeq" id="WP_068688740.1">
    <property type="nucleotide sequence ID" value="NZ_CP063196.1"/>
</dbReference>
<evidence type="ECO:0000256" key="4">
    <source>
        <dbReference type="ARBA" id="ARBA00022764"/>
    </source>
</evidence>
<feature type="region of interest" description="Disordered" evidence="5">
    <location>
        <begin position="298"/>
        <end position="329"/>
    </location>
</feature>
<dbReference type="Pfam" id="PF13416">
    <property type="entry name" value="SBP_bac_8"/>
    <property type="match status" value="1"/>
</dbReference>
<evidence type="ECO:0000256" key="6">
    <source>
        <dbReference type="SAM" id="SignalP"/>
    </source>
</evidence>
<keyword evidence="4" id="KW-0574">Periplasm</keyword>
<comment type="subcellular location">
    <subcellularLocation>
        <location evidence="1">Periplasm</location>
    </subcellularLocation>
</comment>
<dbReference type="GO" id="GO:0015888">
    <property type="term" value="P:thiamine transport"/>
    <property type="evidence" value="ECO:0007669"/>
    <property type="project" value="TreeGrafter"/>
</dbReference>
<keyword evidence="8" id="KW-1185">Reference proteome</keyword>
<dbReference type="GO" id="GO:0030975">
    <property type="term" value="F:thiamine binding"/>
    <property type="evidence" value="ECO:0007669"/>
    <property type="project" value="TreeGrafter"/>
</dbReference>
<dbReference type="SUPFAM" id="SSF53850">
    <property type="entry name" value="Periplasmic binding protein-like II"/>
    <property type="match status" value="1"/>
</dbReference>
<sequence length="347" mass="37240">MRHPIIKAAALAATVALASTACGGSGGSDGRTVTFAAYGGDGQQAETDAWLDPFSEETGIEVVQDDPVTYAKIEQMVETGNVIWDVAQGGSDIGLTGNPILEDIDCEVVACEEFADGPFPAEQQGVPVFIFSVVLAYNTEKVSGTPTNWADFFDTETHPGKRAIDSSVGFRGMLEAALLADGVAREDLYPLDVDRALGYMEPLKDDLIAFEDATECINLVSSGEAVMGNCYNGRVTKAQEEGQPIDLAWGQQIYYCDYLFVPKGAPNKDEAMELIAHITSAENNGRIADHISYGPANPGAEVSEESLANSPTSNQLEGEDAPIVPDDPWWLENREEVMETVSEWLAS</sequence>